<dbReference type="PANTHER" id="PTHR42715:SF10">
    <property type="entry name" value="BETA-GLUCOSIDASE"/>
    <property type="match status" value="1"/>
</dbReference>
<dbReference type="Pfam" id="PF01915">
    <property type="entry name" value="Glyco_hydro_3_C"/>
    <property type="match status" value="1"/>
</dbReference>
<dbReference type="Gene3D" id="3.40.50.1700">
    <property type="entry name" value="Glycoside hydrolase family 3 C-terminal domain"/>
    <property type="match status" value="1"/>
</dbReference>
<keyword evidence="3" id="KW-0119">Carbohydrate metabolism</keyword>
<organism evidence="6 7">
    <name type="scientific">Peloplasma aerotolerans</name>
    <dbReference type="NCBI Taxonomy" id="3044389"/>
    <lineage>
        <taxon>Bacteria</taxon>
        <taxon>Bacillati</taxon>
        <taxon>Mycoplasmatota</taxon>
        <taxon>Mollicutes</taxon>
        <taxon>Acholeplasmatales</taxon>
        <taxon>Acholeplasmataceae</taxon>
        <taxon>Peloplasma</taxon>
    </lineage>
</organism>
<evidence type="ECO:0000256" key="1">
    <source>
        <dbReference type="ARBA" id="ARBA00005336"/>
    </source>
</evidence>
<dbReference type="Pfam" id="PF00933">
    <property type="entry name" value="Glyco_hydro_3"/>
    <property type="match status" value="1"/>
</dbReference>
<dbReference type="EMBL" id="JASCXW010000002">
    <property type="protein sequence ID" value="MDI6452164.1"/>
    <property type="molecule type" value="Genomic_DNA"/>
</dbReference>
<dbReference type="SUPFAM" id="SSF51445">
    <property type="entry name" value="(Trans)glycosidases"/>
    <property type="match status" value="1"/>
</dbReference>
<accession>A0AAW6U888</accession>
<keyword evidence="7" id="KW-1185">Reference proteome</keyword>
<keyword evidence="4" id="KW-0326">Glycosidase</keyword>
<dbReference type="GO" id="GO:0008422">
    <property type="term" value="F:beta-glucosidase activity"/>
    <property type="evidence" value="ECO:0007669"/>
    <property type="project" value="UniProtKB-ARBA"/>
</dbReference>
<evidence type="ECO:0000256" key="3">
    <source>
        <dbReference type="ARBA" id="ARBA00023277"/>
    </source>
</evidence>
<evidence type="ECO:0000259" key="5">
    <source>
        <dbReference type="SMART" id="SM01217"/>
    </source>
</evidence>
<dbReference type="RefSeq" id="WP_282838579.1">
    <property type="nucleotide sequence ID" value="NZ_JASCXW010000002.1"/>
</dbReference>
<dbReference type="Proteomes" id="UP001431532">
    <property type="component" value="Unassembled WGS sequence"/>
</dbReference>
<dbReference type="InterPro" id="IPR036962">
    <property type="entry name" value="Glyco_hydro_3_N_sf"/>
</dbReference>
<feature type="domain" description="Fibronectin type III-like" evidence="5">
    <location>
        <begin position="562"/>
        <end position="632"/>
    </location>
</feature>
<dbReference type="InterPro" id="IPR013783">
    <property type="entry name" value="Ig-like_fold"/>
</dbReference>
<evidence type="ECO:0000256" key="2">
    <source>
        <dbReference type="ARBA" id="ARBA00022801"/>
    </source>
</evidence>
<dbReference type="PRINTS" id="PR00133">
    <property type="entry name" value="GLHYDRLASE3"/>
</dbReference>
<sequence>MKLAIEDKVALLDGQDVWHTKSLKGIPSIMMADGPHGLRKQVESTDNLGLKGSIPATAFPTASLTACSFDRDLIAKMAKLIAKEAQANKVNIVLGPGINIKRSPLCGRNFEYFSEDPYLSGELGAAFVKAMETSGTGTSVKHFFCNNQEKNRFFINSVVDDRALREIYLKAFERVIKEKPASVMASYNKINGHYATESPVLNNILRREWKFQGIVVSDWGAVHNRIESVKASTDLEMPSSMGYRSEQVLKAVESDDVLKRAIDRSYERLVQTAKSYHKIEDKKYNPDKHHEEARIIARESMVLLKNEGILPLDKKDKVAIIGGFVDDIRYQGGGSSHINPTRLDQISDIYKNYSKNIQITKGYSIKKDVDDEQMIEEALKIAQNAEKIVYLLGLPESHEVEGFDRKTLNLPQNQVSLLMKIREINPNIAIVAMGGSVMNLHFKPPMKAILLAYLGGQASSLAIMDLLYGLANPSGRLAETFIDDIKICNVQLTNDNNSVYYDESIYVGYRYYQSYNQRVHFPFGHGLSYTKFEYSNFGIEENKDAFVISMDLKNIGDIKGKEVVQIYIENKETTVYRAKYELKQFEKVELNPDETKTVTLTLPKSAFEYFDIYKRKFMIEQGEYLINISKNVEDIIHSFSVELDGEKVKHPELSYVKYTYETTDFAKIYQGELPPKHIKKGRPYTLSSTLEDTKKTFVGRSITKKIMKESSKATAHMEDEWMGEFIKQTLMETPIQMLALFSAGKYNLYWAEGLVDVLNLKIFRGLSKMRKNSKKKK</sequence>
<dbReference type="InterPro" id="IPR017853">
    <property type="entry name" value="GH"/>
</dbReference>
<proteinExistence type="inferred from homology"/>
<protein>
    <submittedName>
        <fullName evidence="6">Glycoside hydrolase family 3 C-terminal domain-containing protein</fullName>
    </submittedName>
</protein>
<evidence type="ECO:0000256" key="4">
    <source>
        <dbReference type="RuleBase" id="RU361161"/>
    </source>
</evidence>
<name>A0AAW6U888_9MOLU</name>
<comment type="caution">
    <text evidence="6">The sequence shown here is derived from an EMBL/GenBank/DDBJ whole genome shotgun (WGS) entry which is preliminary data.</text>
</comment>
<keyword evidence="2 4" id="KW-0378">Hydrolase</keyword>
<dbReference type="FunFam" id="2.60.40.10:FF:000495">
    <property type="entry name" value="Periplasmic beta-glucosidase"/>
    <property type="match status" value="1"/>
</dbReference>
<dbReference type="GO" id="GO:0005975">
    <property type="term" value="P:carbohydrate metabolic process"/>
    <property type="evidence" value="ECO:0007669"/>
    <property type="project" value="InterPro"/>
</dbReference>
<dbReference type="Gene3D" id="2.60.40.10">
    <property type="entry name" value="Immunoglobulins"/>
    <property type="match status" value="1"/>
</dbReference>
<gene>
    <name evidence="6" type="ORF">QJ521_01200</name>
</gene>
<dbReference type="AlphaFoldDB" id="A0AAW6U888"/>
<dbReference type="PANTHER" id="PTHR42715">
    <property type="entry name" value="BETA-GLUCOSIDASE"/>
    <property type="match status" value="1"/>
</dbReference>
<dbReference type="InterPro" id="IPR026891">
    <property type="entry name" value="Fn3-like"/>
</dbReference>
<dbReference type="Gene3D" id="3.20.20.300">
    <property type="entry name" value="Glycoside hydrolase, family 3, N-terminal domain"/>
    <property type="match status" value="1"/>
</dbReference>
<dbReference type="SMART" id="SM01217">
    <property type="entry name" value="Fn3_like"/>
    <property type="match status" value="1"/>
</dbReference>
<evidence type="ECO:0000313" key="7">
    <source>
        <dbReference type="Proteomes" id="UP001431532"/>
    </source>
</evidence>
<dbReference type="Pfam" id="PF14310">
    <property type="entry name" value="Fn3-like"/>
    <property type="match status" value="1"/>
</dbReference>
<dbReference type="PROSITE" id="PS00775">
    <property type="entry name" value="GLYCOSYL_HYDROL_F3"/>
    <property type="match status" value="1"/>
</dbReference>
<evidence type="ECO:0000313" key="6">
    <source>
        <dbReference type="EMBL" id="MDI6452164.1"/>
    </source>
</evidence>
<reference evidence="6" key="1">
    <citation type="submission" date="2023-05" db="EMBL/GenBank/DDBJ databases">
        <title>Mariniplasma microaerophilum sp. nov., a novel anaerobic mollicute isolated from terrestrial mud volcano, Taman Peninsula, Russia.</title>
        <authorList>
            <person name="Khomyakova M.A."/>
            <person name="Merkel A.Y."/>
            <person name="Slobodkin A.I."/>
        </authorList>
    </citation>
    <scope>NUCLEOTIDE SEQUENCE</scope>
    <source>
        <strain evidence="6">M4Ah</strain>
    </source>
</reference>
<comment type="similarity">
    <text evidence="1 4">Belongs to the glycosyl hydrolase 3 family.</text>
</comment>
<dbReference type="InterPro" id="IPR036881">
    <property type="entry name" value="Glyco_hydro_3_C_sf"/>
</dbReference>
<dbReference type="InterPro" id="IPR050288">
    <property type="entry name" value="Cellulose_deg_GH3"/>
</dbReference>
<dbReference type="InterPro" id="IPR002772">
    <property type="entry name" value="Glyco_hydro_3_C"/>
</dbReference>
<dbReference type="SUPFAM" id="SSF52279">
    <property type="entry name" value="Beta-D-glucan exohydrolase, C-terminal domain"/>
    <property type="match status" value="1"/>
</dbReference>
<dbReference type="InterPro" id="IPR019800">
    <property type="entry name" value="Glyco_hydro_3_AS"/>
</dbReference>
<dbReference type="InterPro" id="IPR001764">
    <property type="entry name" value="Glyco_hydro_3_N"/>
</dbReference>